<accession>A0A3B1C0F6</accession>
<dbReference type="EMBL" id="UOGE01000031">
    <property type="protein sequence ID" value="VAX18063.1"/>
    <property type="molecule type" value="Genomic_DNA"/>
</dbReference>
<gene>
    <name evidence="1" type="ORF">MNBD_NITROSPINAE02-1611</name>
</gene>
<name>A0A3B1C0F6_9ZZZZ</name>
<sequence length="211" mass="22975">MSAFLGPIHHWLFKKILVVESRAFAIANGLKEKHGEDIQTIINDYGEKLEGKDLGELVGQNSIHTFLDGLIAKTDVFEAQLVKAADGDFDKVLEIADAHGGEAAKNALAASGKDSATIDELPQYINDHQLEGMPCDPGAEFENNDGQVRYGHRTCNHMQNWNYTGVEGEKMCQVTNSWLGGFIKGLNGDVKYKVLKTIAGGADSCESHIEA</sequence>
<evidence type="ECO:0000313" key="1">
    <source>
        <dbReference type="EMBL" id="VAX18063.1"/>
    </source>
</evidence>
<evidence type="ECO:0008006" key="2">
    <source>
        <dbReference type="Google" id="ProtNLM"/>
    </source>
</evidence>
<organism evidence="1">
    <name type="scientific">hydrothermal vent metagenome</name>
    <dbReference type="NCBI Taxonomy" id="652676"/>
    <lineage>
        <taxon>unclassified sequences</taxon>
        <taxon>metagenomes</taxon>
        <taxon>ecological metagenomes</taxon>
    </lineage>
</organism>
<proteinExistence type="predicted"/>
<dbReference type="AlphaFoldDB" id="A0A3B1C0F6"/>
<protein>
    <recommendedName>
        <fullName evidence="2">L-2-amino-thiazoline-4-carboxylic acid hydrolase</fullName>
    </recommendedName>
</protein>
<reference evidence="1" key="1">
    <citation type="submission" date="2018-06" db="EMBL/GenBank/DDBJ databases">
        <authorList>
            <person name="Zhirakovskaya E."/>
        </authorList>
    </citation>
    <scope>NUCLEOTIDE SEQUENCE</scope>
</reference>